<dbReference type="SUPFAM" id="SSF48452">
    <property type="entry name" value="TPR-like"/>
    <property type="match status" value="1"/>
</dbReference>
<dbReference type="PROSITE" id="PS50005">
    <property type="entry name" value="TPR"/>
    <property type="match status" value="1"/>
</dbReference>
<reference evidence="3 4" key="1">
    <citation type="submission" date="2017-07" db="EMBL/GenBank/DDBJ databases">
        <title>Genome sequencing and assembly of Paenibacillus rigui.</title>
        <authorList>
            <person name="Mayilraj S."/>
        </authorList>
    </citation>
    <scope>NUCLEOTIDE SEQUENCE [LARGE SCALE GENOMIC DNA]</scope>
    <source>
        <strain evidence="3 4">JCM 16352</strain>
    </source>
</reference>
<dbReference type="Proteomes" id="UP000215509">
    <property type="component" value="Unassembled WGS sequence"/>
</dbReference>
<dbReference type="AlphaFoldDB" id="A0A229USS5"/>
<dbReference type="InterPro" id="IPR029044">
    <property type="entry name" value="Nucleotide-diphossugar_trans"/>
</dbReference>
<evidence type="ECO:0000313" key="4">
    <source>
        <dbReference type="Proteomes" id="UP000215509"/>
    </source>
</evidence>
<dbReference type="Pfam" id="PF00535">
    <property type="entry name" value="Glycos_transf_2"/>
    <property type="match status" value="1"/>
</dbReference>
<dbReference type="PANTHER" id="PTHR43630">
    <property type="entry name" value="POLY-BETA-1,6-N-ACETYL-D-GLUCOSAMINE SYNTHASE"/>
    <property type="match status" value="1"/>
</dbReference>
<evidence type="ECO:0000259" key="2">
    <source>
        <dbReference type="Pfam" id="PF00535"/>
    </source>
</evidence>
<keyword evidence="1" id="KW-0802">TPR repeat</keyword>
<dbReference type="PANTHER" id="PTHR43630:SF2">
    <property type="entry name" value="GLYCOSYLTRANSFERASE"/>
    <property type="match status" value="1"/>
</dbReference>
<accession>A0A229USS5</accession>
<name>A0A229USS5_9BACL</name>
<dbReference type="EMBL" id="NMQW01000015">
    <property type="protein sequence ID" value="OXM86444.1"/>
    <property type="molecule type" value="Genomic_DNA"/>
</dbReference>
<comment type="caution">
    <text evidence="3">The sequence shown here is derived from an EMBL/GenBank/DDBJ whole genome shotgun (WGS) entry which is preliminary data.</text>
</comment>
<evidence type="ECO:0000256" key="1">
    <source>
        <dbReference type="PROSITE-ProRule" id="PRU00339"/>
    </source>
</evidence>
<keyword evidence="4" id="KW-1185">Reference proteome</keyword>
<organism evidence="3 4">
    <name type="scientific">Paenibacillus rigui</name>
    <dbReference type="NCBI Taxonomy" id="554312"/>
    <lineage>
        <taxon>Bacteria</taxon>
        <taxon>Bacillati</taxon>
        <taxon>Bacillota</taxon>
        <taxon>Bacilli</taxon>
        <taxon>Bacillales</taxon>
        <taxon>Paenibacillaceae</taxon>
        <taxon>Paenibacillus</taxon>
    </lineage>
</organism>
<protein>
    <submittedName>
        <fullName evidence="3">Family 2 glycosyl transferase</fullName>
    </submittedName>
</protein>
<dbReference type="GO" id="GO:0016740">
    <property type="term" value="F:transferase activity"/>
    <property type="evidence" value="ECO:0007669"/>
    <property type="project" value="UniProtKB-KW"/>
</dbReference>
<dbReference type="RefSeq" id="WP_094014899.1">
    <property type="nucleotide sequence ID" value="NZ_NMQW01000015.1"/>
</dbReference>
<gene>
    <name evidence="3" type="ORF">CF651_10525</name>
</gene>
<dbReference type="CDD" id="cd02511">
    <property type="entry name" value="Beta4Glucosyltransferase"/>
    <property type="match status" value="1"/>
</dbReference>
<dbReference type="InterPro" id="IPR019734">
    <property type="entry name" value="TPR_rpt"/>
</dbReference>
<dbReference type="OrthoDB" id="9815923at2"/>
<dbReference type="SUPFAM" id="SSF53448">
    <property type="entry name" value="Nucleotide-diphospho-sugar transferases"/>
    <property type="match status" value="1"/>
</dbReference>
<dbReference type="Pfam" id="PF13181">
    <property type="entry name" value="TPR_8"/>
    <property type="match status" value="1"/>
</dbReference>
<sequence>MLVSVCMIVRNEEAHLQRALDSIPQSFETVVVDTGSTDKSVEIASNAGACVSHFEWVNDFSAARNASINHANGKYILIMDADEELEEGTEQRVMEYIDRFPDQAGTVTIENFIKGESHLHRMVRFFPNTKQYTFQGKVHETVYKDGKVALIQDTCIRVKHYGYEQELYNKGAKTERYLKLYHDHLQQFPDDGYMLYQLGKLHYSNSQLQLALDALERCLHLNEQDHLYYPVMLVMLGYVLKEMGHSQLAEELLEPFIYRYKEFPDLFFLLGLLAMDTGKVGNIKTYFLEALRIGDTLKYTSVKGVGTFKAAYNVGLYYELTGHLTNARLYYQKAASLGYLPAINRLQNL</sequence>
<keyword evidence="3" id="KW-0808">Transferase</keyword>
<dbReference type="SMART" id="SM00028">
    <property type="entry name" value="TPR"/>
    <property type="match status" value="3"/>
</dbReference>
<dbReference type="Gene3D" id="1.25.40.10">
    <property type="entry name" value="Tetratricopeptide repeat domain"/>
    <property type="match status" value="1"/>
</dbReference>
<dbReference type="Gene3D" id="3.90.550.10">
    <property type="entry name" value="Spore Coat Polysaccharide Biosynthesis Protein SpsA, Chain A"/>
    <property type="match status" value="1"/>
</dbReference>
<feature type="domain" description="Glycosyltransferase 2-like" evidence="2">
    <location>
        <begin position="4"/>
        <end position="130"/>
    </location>
</feature>
<proteinExistence type="predicted"/>
<feature type="repeat" description="TPR" evidence="1">
    <location>
        <begin position="192"/>
        <end position="225"/>
    </location>
</feature>
<dbReference type="InterPro" id="IPR011990">
    <property type="entry name" value="TPR-like_helical_dom_sf"/>
</dbReference>
<evidence type="ECO:0000313" key="3">
    <source>
        <dbReference type="EMBL" id="OXM86444.1"/>
    </source>
</evidence>
<dbReference type="InterPro" id="IPR001173">
    <property type="entry name" value="Glyco_trans_2-like"/>
</dbReference>